<evidence type="ECO:0000313" key="1">
    <source>
        <dbReference type="EMBL" id="MRH78022.1"/>
    </source>
</evidence>
<dbReference type="RefSeq" id="WP_153719063.1">
    <property type="nucleotide sequence ID" value="NZ_WJPP01000002.1"/>
</dbReference>
<sequence length="84" mass="9297">MSDEATMLSLRELDQHNQVPKGTSFRAFKRIEPQLTEGIDFVLIDPNSQKGQALLANGKAYSSSRVIILVTEQTYAAMQQAANL</sequence>
<keyword evidence="2" id="KW-1185">Reference proteome</keyword>
<organism evidence="1 2">
    <name type="scientific">Spiribacter salilacus</name>
    <dbReference type="NCBI Taxonomy" id="2664894"/>
    <lineage>
        <taxon>Bacteria</taxon>
        <taxon>Pseudomonadati</taxon>
        <taxon>Pseudomonadota</taxon>
        <taxon>Gammaproteobacteria</taxon>
        <taxon>Chromatiales</taxon>
        <taxon>Ectothiorhodospiraceae</taxon>
        <taxon>Spiribacter</taxon>
    </lineage>
</organism>
<comment type="caution">
    <text evidence="1">The sequence shown here is derived from an EMBL/GenBank/DDBJ whole genome shotgun (WGS) entry which is preliminary data.</text>
</comment>
<dbReference type="EMBL" id="WJPP01000002">
    <property type="protein sequence ID" value="MRH78022.1"/>
    <property type="molecule type" value="Genomic_DNA"/>
</dbReference>
<gene>
    <name evidence="1" type="ORF">GH984_04820</name>
</gene>
<dbReference type="AlphaFoldDB" id="A0A6N7QPQ3"/>
<proteinExistence type="predicted"/>
<evidence type="ECO:0000313" key="2">
    <source>
        <dbReference type="Proteomes" id="UP000433788"/>
    </source>
</evidence>
<reference evidence="1 2" key="1">
    <citation type="submission" date="2019-11" db="EMBL/GenBank/DDBJ databases">
        <authorList>
            <person name="Zhang X.Y."/>
        </authorList>
    </citation>
    <scope>NUCLEOTIDE SEQUENCE [LARGE SCALE GENOMIC DNA]</scope>
    <source>
        <strain evidence="1 2">C176</strain>
    </source>
</reference>
<protein>
    <submittedName>
        <fullName evidence="1">Uncharacterized protein</fullName>
    </submittedName>
</protein>
<dbReference type="Proteomes" id="UP000433788">
    <property type="component" value="Unassembled WGS sequence"/>
</dbReference>
<accession>A0A6N7QPQ3</accession>
<name>A0A6N7QPQ3_9GAMM</name>